<dbReference type="Proteomes" id="UP000192927">
    <property type="component" value="Unassembled WGS sequence"/>
</dbReference>
<protein>
    <submittedName>
        <fullName evidence="1">Uncharacterized protein</fullName>
    </submittedName>
</protein>
<keyword evidence="2" id="KW-1185">Reference proteome</keyword>
<evidence type="ECO:0000313" key="2">
    <source>
        <dbReference type="Proteomes" id="UP000192927"/>
    </source>
</evidence>
<name>A0A1W5D360_9LECA</name>
<reference evidence="2" key="1">
    <citation type="submission" date="2017-03" db="EMBL/GenBank/DDBJ databases">
        <authorList>
            <person name="Sharma R."/>
            <person name="Thines M."/>
        </authorList>
    </citation>
    <scope>NUCLEOTIDE SEQUENCE [LARGE SCALE GENOMIC DNA]</scope>
</reference>
<dbReference type="EMBL" id="FWEW01001630">
    <property type="protein sequence ID" value="SLM37481.1"/>
    <property type="molecule type" value="Genomic_DNA"/>
</dbReference>
<organism evidence="1 2">
    <name type="scientific">Lasallia pustulata</name>
    <dbReference type="NCBI Taxonomy" id="136370"/>
    <lineage>
        <taxon>Eukaryota</taxon>
        <taxon>Fungi</taxon>
        <taxon>Dikarya</taxon>
        <taxon>Ascomycota</taxon>
        <taxon>Pezizomycotina</taxon>
        <taxon>Lecanoromycetes</taxon>
        <taxon>OSLEUM clade</taxon>
        <taxon>Umbilicariomycetidae</taxon>
        <taxon>Umbilicariales</taxon>
        <taxon>Umbilicariaceae</taxon>
        <taxon>Lasallia</taxon>
    </lineage>
</organism>
<proteinExistence type="predicted"/>
<accession>A0A1W5D360</accession>
<sequence length="337" mass="37737">MILSTFDPCLLYNNHLTAIIGLQTDNTLIAADNAFMVLEQEELEKAKFLAKLYEALKTNGHLKFNGLTITLLPDGLQIMQEKQASNTMELDQASFAKEQYIAQRARGAYLATVSQPQAAFPLLYAAQIVNPTIDDAKYLNKCLEWQRQNVGKGLKFVKLDIYTVRLVVFTDSSFANNWDQSSKIGYVIVLADGQNNANIIHWQSVKCKRVTRSVLALELYVLSLGFDVASIIKLLLTQILSGLRQGNHNNNDITVPMVLCIDSKSLYNCLVKLGTTQEKRLMVDLMCLCQSYERREITKIIGIKGPTNPADAMTKDKPCPALRRIINSNKIEVDVDS</sequence>
<dbReference type="AlphaFoldDB" id="A0A1W5D360"/>
<evidence type="ECO:0000313" key="1">
    <source>
        <dbReference type="EMBL" id="SLM37481.1"/>
    </source>
</evidence>